<keyword evidence="2" id="KW-1185">Reference proteome</keyword>
<name>A0ABX0JW01_9PROT</name>
<proteinExistence type="predicted"/>
<reference evidence="1 2" key="1">
    <citation type="journal article" date="2020" name="Int. J. Syst. Evol. Microbiol.">
        <title>Novel acetic acid bacteria from cider fermentations: Acetobacter conturbans sp. nov. and Acetobacter fallax sp. nov.</title>
        <authorList>
            <person name="Sombolestani A.S."/>
            <person name="Cleenwerck I."/>
            <person name="Cnockaert M."/>
            <person name="Borremans W."/>
            <person name="Wieme A.D."/>
            <person name="De Vuyst L."/>
            <person name="Vandamme P."/>
        </authorList>
    </citation>
    <scope>NUCLEOTIDE SEQUENCE [LARGE SCALE GENOMIC DNA]</scope>
    <source>
        <strain evidence="1 2">LMG 30640</strain>
    </source>
</reference>
<dbReference type="EMBL" id="WOTB01000019">
    <property type="protein sequence ID" value="NHN85674.1"/>
    <property type="molecule type" value="Genomic_DNA"/>
</dbReference>
<protein>
    <submittedName>
        <fullName evidence="1">Uncharacterized protein</fullName>
    </submittedName>
</protein>
<accession>A0ABX0JW01</accession>
<organism evidence="1 2">
    <name type="scientific">Acetobacter musti</name>
    <dbReference type="NCBI Taxonomy" id="864732"/>
    <lineage>
        <taxon>Bacteria</taxon>
        <taxon>Pseudomonadati</taxon>
        <taxon>Pseudomonadota</taxon>
        <taxon>Alphaproteobacteria</taxon>
        <taxon>Acetobacterales</taxon>
        <taxon>Acetobacteraceae</taxon>
        <taxon>Acetobacter</taxon>
    </lineage>
</organism>
<evidence type="ECO:0000313" key="2">
    <source>
        <dbReference type="Proteomes" id="UP000635278"/>
    </source>
</evidence>
<dbReference type="Proteomes" id="UP000635278">
    <property type="component" value="Unassembled WGS sequence"/>
</dbReference>
<dbReference type="RefSeq" id="WP_173584066.1">
    <property type="nucleotide sequence ID" value="NZ_WOTB01000019.1"/>
</dbReference>
<evidence type="ECO:0000313" key="1">
    <source>
        <dbReference type="EMBL" id="NHN85674.1"/>
    </source>
</evidence>
<comment type="caution">
    <text evidence="1">The sequence shown here is derived from an EMBL/GenBank/DDBJ whole genome shotgun (WGS) entry which is preliminary data.</text>
</comment>
<gene>
    <name evidence="1" type="ORF">GOB93_13630</name>
</gene>
<sequence>MGVSGNRRRLRLLFDSIEPGLQIVDLLRLGFNEIGQSPYIHATGCGCGNGSGFRGGEGGI</sequence>